<dbReference type="InterPro" id="IPR014729">
    <property type="entry name" value="Rossmann-like_a/b/a_fold"/>
</dbReference>
<keyword evidence="3 8" id="KW-0436">Ligase</keyword>
<dbReference type="InterPro" id="IPR011063">
    <property type="entry name" value="TilS/TtcA_N"/>
</dbReference>
<keyword evidence="6 8" id="KW-0067">ATP-binding</keyword>
<evidence type="ECO:0000256" key="7">
    <source>
        <dbReference type="ARBA" id="ARBA00048539"/>
    </source>
</evidence>
<keyword evidence="4 8" id="KW-0819">tRNA processing</keyword>
<comment type="domain">
    <text evidence="8">The N-terminal region contains the highly conserved SGGXDS motif, predicted to be a P-loop motif involved in ATP binding.</text>
</comment>
<evidence type="ECO:0000256" key="6">
    <source>
        <dbReference type="ARBA" id="ARBA00022840"/>
    </source>
</evidence>
<evidence type="ECO:0000256" key="5">
    <source>
        <dbReference type="ARBA" id="ARBA00022741"/>
    </source>
</evidence>
<dbReference type="CDD" id="cd01992">
    <property type="entry name" value="TilS_N"/>
    <property type="match status" value="1"/>
</dbReference>
<dbReference type="NCBIfam" id="TIGR02433">
    <property type="entry name" value="lysidine_TilS_C"/>
    <property type="match status" value="1"/>
</dbReference>
<evidence type="ECO:0000256" key="3">
    <source>
        <dbReference type="ARBA" id="ARBA00022598"/>
    </source>
</evidence>
<sequence>MCEFEKKVWNGLIECGLQLDSPAGKVIGGGQRIGVAVSGGADSVSLLLSLSQFFSPLYVITVNHNIRPASESRGDVDFVLEVCERLRREGRQIECDVVELERGAVAAEAEKRGGGIEEAARYLRYAAFGRFVTERGLDALCLAHNRNDQLETVLMRFLQGSPAEAAAGIRARRECFIRPLLGVTRREIEEYVASRGFEWRTDKTNYETDYLRNKIRLKLVPFLDENFSGWQTAVLNGAQKAAEDSRLIQSCIEKYPLVLTKDGSVELPFSDFLSAPDAVKYRLLLEACNKAGETSRIPHQFLKDVISVFNNKTANNYDYSFSKHFSDIDIICEKNHLFVKKHTENNTDLFFSDIIEETGTFEFPFGFLNVFNYREQNGQGFVSVSAAEGSVIDCVPIPFLVRNTGPGDTVICADKSEKKVSDIFSDWHVSSAERPLIPVIQILNEKSQSIKAVLGGFLGYKDWIVKL</sequence>
<dbReference type="RefSeq" id="WP_074644579.1">
    <property type="nucleotide sequence ID" value="NZ_FOFU01000008.1"/>
</dbReference>
<evidence type="ECO:0000256" key="4">
    <source>
        <dbReference type="ARBA" id="ARBA00022694"/>
    </source>
</evidence>
<comment type="function">
    <text evidence="8">Ligates lysine onto the cytidine present at position 34 of the AUA codon-specific tRNA(Ile) that contains the anticodon CAU, in an ATP-dependent manner. Cytidine is converted to lysidine, thus changing the amino acid specificity of the tRNA from methionine to isoleucine.</text>
</comment>
<evidence type="ECO:0000259" key="9">
    <source>
        <dbReference type="Pfam" id="PF01171"/>
    </source>
</evidence>
<proteinExistence type="inferred from homology"/>
<keyword evidence="5 8" id="KW-0547">Nucleotide-binding</keyword>
<comment type="subcellular location">
    <subcellularLocation>
        <location evidence="1 8">Cytoplasm</location>
    </subcellularLocation>
</comment>
<dbReference type="InterPro" id="IPR012094">
    <property type="entry name" value="tRNA_Ile_lys_synt"/>
</dbReference>
<dbReference type="AlphaFoldDB" id="A0A1H9HWM7"/>
<dbReference type="NCBIfam" id="TIGR02432">
    <property type="entry name" value="lysidine_TilS_N"/>
    <property type="match status" value="1"/>
</dbReference>
<keyword evidence="11" id="KW-1185">Reference proteome</keyword>
<feature type="binding site" evidence="8">
    <location>
        <begin position="38"/>
        <end position="43"/>
    </location>
    <ligand>
        <name>ATP</name>
        <dbReference type="ChEBI" id="CHEBI:30616"/>
    </ligand>
</feature>
<dbReference type="GO" id="GO:0032267">
    <property type="term" value="F:tRNA(Ile)-lysidine synthase activity"/>
    <property type="evidence" value="ECO:0007669"/>
    <property type="project" value="UniProtKB-EC"/>
</dbReference>
<dbReference type="OrthoDB" id="9807403at2"/>
<comment type="catalytic activity">
    <reaction evidence="7 8">
        <text>cytidine(34) in tRNA(Ile2) + L-lysine + ATP = lysidine(34) in tRNA(Ile2) + AMP + diphosphate + H(+)</text>
        <dbReference type="Rhea" id="RHEA:43744"/>
        <dbReference type="Rhea" id="RHEA-COMP:10625"/>
        <dbReference type="Rhea" id="RHEA-COMP:10670"/>
        <dbReference type="ChEBI" id="CHEBI:15378"/>
        <dbReference type="ChEBI" id="CHEBI:30616"/>
        <dbReference type="ChEBI" id="CHEBI:32551"/>
        <dbReference type="ChEBI" id="CHEBI:33019"/>
        <dbReference type="ChEBI" id="CHEBI:82748"/>
        <dbReference type="ChEBI" id="CHEBI:83665"/>
        <dbReference type="ChEBI" id="CHEBI:456215"/>
        <dbReference type="EC" id="6.3.4.19"/>
    </reaction>
</comment>
<dbReference type="GO" id="GO:0006400">
    <property type="term" value="P:tRNA modification"/>
    <property type="evidence" value="ECO:0007669"/>
    <property type="project" value="UniProtKB-UniRule"/>
</dbReference>
<keyword evidence="2 8" id="KW-0963">Cytoplasm</keyword>
<dbReference type="EMBL" id="FOFU01000008">
    <property type="protein sequence ID" value="SEQ66635.1"/>
    <property type="molecule type" value="Genomic_DNA"/>
</dbReference>
<dbReference type="InterPro" id="IPR012796">
    <property type="entry name" value="Lysidine-tRNA-synth_C"/>
</dbReference>
<dbReference type="Pfam" id="PF01171">
    <property type="entry name" value="ATP_bind_3"/>
    <property type="match status" value="1"/>
</dbReference>
<evidence type="ECO:0000313" key="10">
    <source>
        <dbReference type="EMBL" id="SEQ66635.1"/>
    </source>
</evidence>
<dbReference type="PANTHER" id="PTHR43033">
    <property type="entry name" value="TRNA(ILE)-LYSIDINE SYNTHASE-RELATED"/>
    <property type="match status" value="1"/>
</dbReference>
<dbReference type="PANTHER" id="PTHR43033:SF1">
    <property type="entry name" value="TRNA(ILE)-LYSIDINE SYNTHASE-RELATED"/>
    <property type="match status" value="1"/>
</dbReference>
<reference evidence="10 11" key="1">
    <citation type="submission" date="2016-10" db="EMBL/GenBank/DDBJ databases">
        <authorList>
            <person name="de Groot N.N."/>
        </authorList>
    </citation>
    <scope>NUCLEOTIDE SEQUENCE [LARGE SCALE GENOMIC DNA]</scope>
    <source>
        <strain evidence="10 11">B25</strain>
    </source>
</reference>
<dbReference type="GO" id="GO:0005524">
    <property type="term" value="F:ATP binding"/>
    <property type="evidence" value="ECO:0007669"/>
    <property type="project" value="UniProtKB-UniRule"/>
</dbReference>
<evidence type="ECO:0000256" key="1">
    <source>
        <dbReference type="ARBA" id="ARBA00004496"/>
    </source>
</evidence>
<dbReference type="Proteomes" id="UP000182360">
    <property type="component" value="Unassembled WGS sequence"/>
</dbReference>
<dbReference type="InterPro" id="IPR012795">
    <property type="entry name" value="tRNA_Ile_lys_synt_N"/>
</dbReference>
<protein>
    <recommendedName>
        <fullName evidence="8">tRNA(Ile)-lysidine synthase</fullName>
        <ecNumber evidence="8">6.3.4.19</ecNumber>
    </recommendedName>
    <alternativeName>
        <fullName evidence="8">tRNA(Ile)-2-lysyl-cytidine synthase</fullName>
    </alternativeName>
    <alternativeName>
        <fullName evidence="8">tRNA(Ile)-lysidine synthetase</fullName>
    </alternativeName>
</protein>
<evidence type="ECO:0000256" key="8">
    <source>
        <dbReference type="HAMAP-Rule" id="MF_01161"/>
    </source>
</evidence>
<organism evidence="10 11">
    <name type="scientific">Treponema bryantii</name>
    <dbReference type="NCBI Taxonomy" id="163"/>
    <lineage>
        <taxon>Bacteria</taxon>
        <taxon>Pseudomonadati</taxon>
        <taxon>Spirochaetota</taxon>
        <taxon>Spirochaetia</taxon>
        <taxon>Spirochaetales</taxon>
        <taxon>Treponemataceae</taxon>
        <taxon>Treponema</taxon>
    </lineage>
</organism>
<accession>A0A1H9HWM7</accession>
<dbReference type="SUPFAM" id="SSF52402">
    <property type="entry name" value="Adenine nucleotide alpha hydrolases-like"/>
    <property type="match status" value="1"/>
</dbReference>
<gene>
    <name evidence="8" type="primary">tilS</name>
    <name evidence="10" type="ORF">SAMN04487977_1087</name>
</gene>
<dbReference type="SUPFAM" id="SSF56037">
    <property type="entry name" value="PheT/TilS domain"/>
    <property type="match status" value="1"/>
</dbReference>
<name>A0A1H9HWM7_9SPIR</name>
<evidence type="ECO:0000256" key="2">
    <source>
        <dbReference type="ARBA" id="ARBA00022490"/>
    </source>
</evidence>
<dbReference type="Gene3D" id="3.40.50.620">
    <property type="entry name" value="HUPs"/>
    <property type="match status" value="1"/>
</dbReference>
<feature type="domain" description="tRNA(Ile)-lysidine/2-thiocytidine synthase N-terminal" evidence="9">
    <location>
        <begin position="33"/>
        <end position="216"/>
    </location>
</feature>
<evidence type="ECO:0000313" key="11">
    <source>
        <dbReference type="Proteomes" id="UP000182360"/>
    </source>
</evidence>
<dbReference type="EC" id="6.3.4.19" evidence="8"/>
<comment type="similarity">
    <text evidence="8">Belongs to the tRNA(Ile)-lysidine synthase family.</text>
</comment>
<dbReference type="HAMAP" id="MF_01161">
    <property type="entry name" value="tRNA_Ile_lys_synt"/>
    <property type="match status" value="1"/>
</dbReference>
<dbReference type="GO" id="GO:0005737">
    <property type="term" value="C:cytoplasm"/>
    <property type="evidence" value="ECO:0007669"/>
    <property type="project" value="UniProtKB-SubCell"/>
</dbReference>